<feature type="transmembrane region" description="Helical" evidence="6">
    <location>
        <begin position="223"/>
        <end position="244"/>
    </location>
</feature>
<dbReference type="InterPro" id="IPR051328">
    <property type="entry name" value="T7SS_ABC-Transporter"/>
</dbReference>
<keyword evidence="9" id="KW-1185">Reference proteome</keyword>
<evidence type="ECO:0000313" key="8">
    <source>
        <dbReference type="EMBL" id="GAY72107.1"/>
    </source>
</evidence>
<dbReference type="InterPro" id="IPR017501">
    <property type="entry name" value="Phage_infect_YhgE_C"/>
</dbReference>
<evidence type="ECO:0000256" key="4">
    <source>
        <dbReference type="ARBA" id="ARBA00023136"/>
    </source>
</evidence>
<feature type="domain" description="ABC-2 type transporter transmembrane" evidence="7">
    <location>
        <begin position="49"/>
        <end position="397"/>
    </location>
</feature>
<evidence type="ECO:0000256" key="1">
    <source>
        <dbReference type="ARBA" id="ARBA00004141"/>
    </source>
</evidence>
<keyword evidence="5" id="KW-0175">Coiled coil</keyword>
<name>A0A401FIE8_9LACO</name>
<evidence type="ECO:0000259" key="7">
    <source>
        <dbReference type="Pfam" id="PF12698"/>
    </source>
</evidence>
<accession>A0A401FIE8</accession>
<dbReference type="OrthoDB" id="9811483at2"/>
<comment type="caution">
    <text evidence="8">The sequence shown here is derived from an EMBL/GenBank/DDBJ whole genome shotgun (WGS) entry which is preliminary data.</text>
</comment>
<sequence length="420" mass="46111">MIKSQVTATQNAGNALVAGLNNGIRVFDVVGSIIPSNKINQLIVDFTNAKKSIKQEQRYLDQLTTNLNSSNQSSVSGLIKRINRINNQIQDNLTLAAEEANSATASLDAVGDAADSSSSRNAQLISSLKDVIPELKALQSAGSSISSLSISRVNDVRNRLDGIQAQLNGLDKQLSFINNKNLDRLIKLLGSDPDIANILATPIKLQTKELYNMGLFGYGATPFYTVLSIWIGILLLTTFIAWKYPPGKTMRENKIYYYQIYGGKFLLYLSIAFTQTLITLTGEILLLGIRPRSLLAFIGIDFVTALVFTMIIFSLVFSFGNVGKVISVILMVLQIFGTGGLYPLEVIPSGLTNFAKFLPFTYAIDAFREAIAGPDWGIYFHDLLVMLAFGLGLIILTPITRRLFRKPIHDLETGVEKSEI</sequence>
<feature type="transmembrane region" description="Helical" evidence="6">
    <location>
        <begin position="325"/>
        <end position="344"/>
    </location>
</feature>
<protein>
    <submittedName>
        <fullName evidence="8">Phage infection protein</fullName>
    </submittedName>
</protein>
<dbReference type="NCBIfam" id="TIGR03062">
    <property type="entry name" value="pip_yhgE_Cterm"/>
    <property type="match status" value="1"/>
</dbReference>
<keyword evidence="2 6" id="KW-0812">Transmembrane</keyword>
<dbReference type="AlphaFoldDB" id="A0A401FIE8"/>
<organism evidence="8 9">
    <name type="scientific">Lentilactobacillus kosonis</name>
    <dbReference type="NCBI Taxonomy" id="2810561"/>
    <lineage>
        <taxon>Bacteria</taxon>
        <taxon>Bacillati</taxon>
        <taxon>Bacillota</taxon>
        <taxon>Bacilli</taxon>
        <taxon>Lactobacillales</taxon>
        <taxon>Lactobacillaceae</taxon>
        <taxon>Lentilactobacillus</taxon>
    </lineage>
</organism>
<feature type="coiled-coil region" evidence="5">
    <location>
        <begin position="153"/>
        <end position="180"/>
    </location>
</feature>
<feature type="transmembrane region" description="Helical" evidence="6">
    <location>
        <begin position="295"/>
        <end position="318"/>
    </location>
</feature>
<proteinExistence type="predicted"/>
<dbReference type="Pfam" id="PF12698">
    <property type="entry name" value="ABC2_membrane_3"/>
    <property type="match status" value="1"/>
</dbReference>
<feature type="transmembrane region" description="Helical" evidence="6">
    <location>
        <begin position="265"/>
        <end position="289"/>
    </location>
</feature>
<dbReference type="GO" id="GO:0140359">
    <property type="term" value="F:ABC-type transporter activity"/>
    <property type="evidence" value="ECO:0007669"/>
    <property type="project" value="InterPro"/>
</dbReference>
<dbReference type="RefSeq" id="WP_160114423.1">
    <property type="nucleotide sequence ID" value="NZ_BEXA01000001.1"/>
</dbReference>
<dbReference type="PANTHER" id="PTHR43077:SF10">
    <property type="entry name" value="TRANSPORT PERMEASE PROTEIN"/>
    <property type="match status" value="1"/>
</dbReference>
<keyword evidence="3 6" id="KW-1133">Transmembrane helix</keyword>
<dbReference type="GO" id="GO:0016020">
    <property type="term" value="C:membrane"/>
    <property type="evidence" value="ECO:0007669"/>
    <property type="project" value="UniProtKB-SubCell"/>
</dbReference>
<dbReference type="PANTHER" id="PTHR43077">
    <property type="entry name" value="TRANSPORT PERMEASE YVFS-RELATED"/>
    <property type="match status" value="1"/>
</dbReference>
<dbReference type="Proteomes" id="UP000286974">
    <property type="component" value="Unassembled WGS sequence"/>
</dbReference>
<keyword evidence="4 6" id="KW-0472">Membrane</keyword>
<dbReference type="EMBL" id="BEXA01000001">
    <property type="protein sequence ID" value="GAY72107.1"/>
    <property type="molecule type" value="Genomic_DNA"/>
</dbReference>
<comment type="subcellular location">
    <subcellularLocation>
        <location evidence="1">Membrane</location>
        <topology evidence="1">Multi-pass membrane protein</topology>
    </subcellularLocation>
</comment>
<evidence type="ECO:0000256" key="2">
    <source>
        <dbReference type="ARBA" id="ARBA00022692"/>
    </source>
</evidence>
<evidence type="ECO:0000256" key="3">
    <source>
        <dbReference type="ARBA" id="ARBA00022989"/>
    </source>
</evidence>
<evidence type="ECO:0000256" key="6">
    <source>
        <dbReference type="SAM" id="Phobius"/>
    </source>
</evidence>
<dbReference type="InterPro" id="IPR013525">
    <property type="entry name" value="ABC2_TM"/>
</dbReference>
<evidence type="ECO:0000313" key="9">
    <source>
        <dbReference type="Proteomes" id="UP000286974"/>
    </source>
</evidence>
<reference evidence="8 9" key="1">
    <citation type="submission" date="2017-11" db="EMBL/GenBank/DDBJ databases">
        <title>Draft Genome Sequence of Lactobacillus curieae NBRC 111893 isolated from Koso, a Japanese sugar-Vegetable Fermented Beverage.</title>
        <authorList>
            <person name="Chiou T.Y."/>
            <person name="Oshima K."/>
            <person name="Suda W."/>
            <person name="Hattori M."/>
            <person name="Takahashi T."/>
        </authorList>
    </citation>
    <scope>NUCLEOTIDE SEQUENCE [LARGE SCALE GENOMIC DNA]</scope>
    <source>
        <strain evidence="8 9">NBRC111893</strain>
    </source>
</reference>
<gene>
    <name evidence="8" type="ORF">NBRC111893_253</name>
</gene>
<evidence type="ECO:0000256" key="5">
    <source>
        <dbReference type="SAM" id="Coils"/>
    </source>
</evidence>
<feature type="transmembrane region" description="Helical" evidence="6">
    <location>
        <begin position="378"/>
        <end position="399"/>
    </location>
</feature>